<dbReference type="Proteomes" id="UP000299084">
    <property type="component" value="Unassembled WGS sequence"/>
</dbReference>
<name>A0A5N4CHG3_CAMDR</name>
<comment type="caution">
    <text evidence="2">The sequence shown here is derived from an EMBL/GenBank/DDBJ whole genome shotgun (WGS) entry which is preliminary data.</text>
</comment>
<evidence type="ECO:0000313" key="2">
    <source>
        <dbReference type="EMBL" id="KAB1258307.1"/>
    </source>
</evidence>
<feature type="compositionally biased region" description="Basic and acidic residues" evidence="1">
    <location>
        <begin position="1"/>
        <end position="18"/>
    </location>
</feature>
<organism evidence="2 3">
    <name type="scientific">Camelus dromedarius</name>
    <name type="common">Dromedary</name>
    <name type="synonym">Arabian camel</name>
    <dbReference type="NCBI Taxonomy" id="9838"/>
    <lineage>
        <taxon>Eukaryota</taxon>
        <taxon>Metazoa</taxon>
        <taxon>Chordata</taxon>
        <taxon>Craniata</taxon>
        <taxon>Vertebrata</taxon>
        <taxon>Euteleostomi</taxon>
        <taxon>Mammalia</taxon>
        <taxon>Eutheria</taxon>
        <taxon>Laurasiatheria</taxon>
        <taxon>Artiodactyla</taxon>
        <taxon>Tylopoda</taxon>
        <taxon>Camelidae</taxon>
        <taxon>Camelus</taxon>
    </lineage>
</organism>
<reference evidence="2 3" key="1">
    <citation type="journal article" date="2019" name="Mol. Ecol. Resour.">
        <title>Improving Illumina assemblies with Hi-C and long reads: an example with the North African dromedary.</title>
        <authorList>
            <person name="Elbers J.P."/>
            <person name="Rogers M.F."/>
            <person name="Perelman P.L."/>
            <person name="Proskuryakova A.A."/>
            <person name="Serdyukova N.A."/>
            <person name="Johnson W.E."/>
            <person name="Horin P."/>
            <person name="Corander J."/>
            <person name="Murphy D."/>
            <person name="Burger P.A."/>
        </authorList>
    </citation>
    <scope>NUCLEOTIDE SEQUENCE [LARGE SCALE GENOMIC DNA]</scope>
    <source>
        <strain evidence="2">Drom800</strain>
        <tissue evidence="2">Blood</tissue>
    </source>
</reference>
<keyword evidence="3" id="KW-1185">Reference proteome</keyword>
<protein>
    <submittedName>
        <fullName evidence="2">Uncharacterized protein</fullName>
    </submittedName>
</protein>
<proteinExistence type="predicted"/>
<gene>
    <name evidence="2" type="ORF">Cadr_000028581</name>
</gene>
<accession>A0A5N4CHG3</accession>
<dbReference type="AlphaFoldDB" id="A0A5N4CHG3"/>
<evidence type="ECO:0000256" key="1">
    <source>
        <dbReference type="SAM" id="MobiDB-lite"/>
    </source>
</evidence>
<sequence>MDYKKERLESENPAKKAESLCSNQGVSSVNLDQGRVTDMRCRGDVALEGRTTRAFESLNFINKRTSSTK</sequence>
<feature type="region of interest" description="Disordered" evidence="1">
    <location>
        <begin position="1"/>
        <end position="22"/>
    </location>
</feature>
<evidence type="ECO:0000313" key="3">
    <source>
        <dbReference type="Proteomes" id="UP000299084"/>
    </source>
</evidence>
<dbReference type="EMBL" id="JWIN03000024">
    <property type="protein sequence ID" value="KAB1258307.1"/>
    <property type="molecule type" value="Genomic_DNA"/>
</dbReference>